<organism evidence="3 4">
    <name type="scientific">Catenulispora subtropica</name>
    <dbReference type="NCBI Taxonomy" id="450798"/>
    <lineage>
        <taxon>Bacteria</taxon>
        <taxon>Bacillati</taxon>
        <taxon>Actinomycetota</taxon>
        <taxon>Actinomycetes</taxon>
        <taxon>Catenulisporales</taxon>
        <taxon>Catenulisporaceae</taxon>
        <taxon>Catenulispora</taxon>
    </lineage>
</organism>
<dbReference type="EMBL" id="BAAAQM010000001">
    <property type="protein sequence ID" value="GAA1949206.1"/>
    <property type="molecule type" value="Genomic_DNA"/>
</dbReference>
<evidence type="ECO:0008006" key="5">
    <source>
        <dbReference type="Google" id="ProtNLM"/>
    </source>
</evidence>
<reference evidence="3 4" key="1">
    <citation type="journal article" date="2019" name="Int. J. Syst. Evol. Microbiol.">
        <title>The Global Catalogue of Microorganisms (GCM) 10K type strain sequencing project: providing services to taxonomists for standard genome sequencing and annotation.</title>
        <authorList>
            <consortium name="The Broad Institute Genomics Platform"/>
            <consortium name="The Broad Institute Genome Sequencing Center for Infectious Disease"/>
            <person name="Wu L."/>
            <person name="Ma J."/>
        </authorList>
    </citation>
    <scope>NUCLEOTIDE SEQUENCE [LARGE SCALE GENOMIC DNA]</scope>
    <source>
        <strain evidence="3 4">JCM 16013</strain>
    </source>
</reference>
<protein>
    <recommendedName>
        <fullName evidence="5">DUF3068 domain-containing protein</fullName>
    </recommendedName>
</protein>
<dbReference type="Pfam" id="PF11271">
    <property type="entry name" value="PorA"/>
    <property type="match status" value="1"/>
</dbReference>
<accession>A0ABN2QDU9</accession>
<evidence type="ECO:0000256" key="2">
    <source>
        <dbReference type="SAM" id="SignalP"/>
    </source>
</evidence>
<keyword evidence="2" id="KW-0732">Signal</keyword>
<gene>
    <name evidence="3" type="ORF">GCM10009838_00330</name>
</gene>
<feature type="region of interest" description="Disordered" evidence="1">
    <location>
        <begin position="331"/>
        <end position="368"/>
    </location>
</feature>
<keyword evidence="4" id="KW-1185">Reference proteome</keyword>
<comment type="caution">
    <text evidence="3">The sequence shown here is derived from an EMBL/GenBank/DDBJ whole genome shotgun (WGS) entry which is preliminary data.</text>
</comment>
<dbReference type="RefSeq" id="WP_344654792.1">
    <property type="nucleotide sequence ID" value="NZ_BAAAQM010000001.1"/>
</dbReference>
<feature type="signal peptide" evidence="2">
    <location>
        <begin position="1"/>
        <end position="19"/>
    </location>
</feature>
<sequence>MRKAAIALTAGAVVCAAAAAYIRFVMVPDAEQVQSDTHTVNHYTGTASFLDPKALASGDLAHVFSKDVPFTAVEDFRTASLHGGTAVLTDATTTAGPAAPALGDSTVTWAVDRKTLMPAAAPSGTTAVEHKGLSVGFPFAPKARDYPYWDGGTGKQATAKYVRTEQHAGRTAYVYTVDVTGALADKGIQAKVPQSVPSEVLKSLAATLAPDQAGALSLLLPKDGGDVPLTYSSTTKGTMWVDKFDGTTLDADNQQTVTAQLKSPLGEVPLTAVLDVHTKYSPQGVADSVKQSKDNQSRMLWEGDVAPGALAVVALGLLAGAVLVWRRGGAAAVPAAADGPPGTDGPAAADSPAVEEAETDEEAGSESE</sequence>
<dbReference type="Proteomes" id="UP001499854">
    <property type="component" value="Unassembled WGS sequence"/>
</dbReference>
<dbReference type="InterPro" id="IPR021424">
    <property type="entry name" value="PorA"/>
</dbReference>
<evidence type="ECO:0000256" key="1">
    <source>
        <dbReference type="SAM" id="MobiDB-lite"/>
    </source>
</evidence>
<feature type="compositionally biased region" description="Low complexity" evidence="1">
    <location>
        <begin position="331"/>
        <end position="352"/>
    </location>
</feature>
<evidence type="ECO:0000313" key="4">
    <source>
        <dbReference type="Proteomes" id="UP001499854"/>
    </source>
</evidence>
<evidence type="ECO:0000313" key="3">
    <source>
        <dbReference type="EMBL" id="GAA1949206.1"/>
    </source>
</evidence>
<feature type="chain" id="PRO_5045154545" description="DUF3068 domain-containing protein" evidence="2">
    <location>
        <begin position="20"/>
        <end position="368"/>
    </location>
</feature>
<proteinExistence type="predicted"/>
<feature type="compositionally biased region" description="Acidic residues" evidence="1">
    <location>
        <begin position="353"/>
        <end position="368"/>
    </location>
</feature>
<name>A0ABN2QDU9_9ACTN</name>